<evidence type="ECO:0000313" key="2">
    <source>
        <dbReference type="Proteomes" id="UP000249218"/>
    </source>
</evidence>
<dbReference type="InterPro" id="IPR043129">
    <property type="entry name" value="ATPase_NBD"/>
</dbReference>
<dbReference type="EMBL" id="KZ149963">
    <property type="protein sequence ID" value="PZC76266.1"/>
    <property type="molecule type" value="Genomic_DNA"/>
</dbReference>
<protein>
    <recommendedName>
        <fullName evidence="3">Actin-related protein 2</fullName>
    </recommendedName>
</protein>
<accession>A0A2W1BUE3</accession>
<gene>
    <name evidence="1" type="primary">HaOG204821</name>
    <name evidence="1" type="ORF">B5X24_HaOG204821</name>
</gene>
<organism evidence="1 2">
    <name type="scientific">Helicoverpa armigera</name>
    <name type="common">Cotton bollworm</name>
    <name type="synonym">Heliothis armigera</name>
    <dbReference type="NCBI Taxonomy" id="29058"/>
    <lineage>
        <taxon>Eukaryota</taxon>
        <taxon>Metazoa</taxon>
        <taxon>Ecdysozoa</taxon>
        <taxon>Arthropoda</taxon>
        <taxon>Hexapoda</taxon>
        <taxon>Insecta</taxon>
        <taxon>Pterygota</taxon>
        <taxon>Neoptera</taxon>
        <taxon>Endopterygota</taxon>
        <taxon>Lepidoptera</taxon>
        <taxon>Glossata</taxon>
        <taxon>Ditrysia</taxon>
        <taxon>Noctuoidea</taxon>
        <taxon>Noctuidae</taxon>
        <taxon>Heliothinae</taxon>
        <taxon>Helicoverpa</taxon>
    </lineage>
</organism>
<dbReference type="Proteomes" id="UP000249218">
    <property type="component" value="Unassembled WGS sequence"/>
</dbReference>
<keyword evidence="2" id="KW-1185">Reference proteome</keyword>
<dbReference type="SUPFAM" id="SSF53067">
    <property type="entry name" value="Actin-like ATPase domain"/>
    <property type="match status" value="1"/>
</dbReference>
<sequence length="86" mass="10007">MYPGLPSRLEREIKQLSLERVLKNDCDKLAKFKIRVEDPPRRKDMVFIGGAVLAEVCKNRDNFWLSRNEYLEQGISCLRKLGPRAS</sequence>
<dbReference type="AlphaFoldDB" id="A0A2W1BUE3"/>
<dbReference type="OrthoDB" id="10251209at2759"/>
<dbReference type="Gene3D" id="3.30.420.40">
    <property type="match status" value="1"/>
</dbReference>
<dbReference type="Pfam" id="PF00022">
    <property type="entry name" value="Actin"/>
    <property type="match status" value="1"/>
</dbReference>
<proteinExistence type="predicted"/>
<reference evidence="1 2" key="1">
    <citation type="journal article" date="2017" name="BMC Biol.">
        <title>Genomic innovations, transcriptional plasticity and gene loss underlying the evolution and divergence of two highly polyphagous and invasive Helicoverpa pest species.</title>
        <authorList>
            <person name="Pearce S.L."/>
            <person name="Clarke D.F."/>
            <person name="East P.D."/>
            <person name="Elfekih S."/>
            <person name="Gordon K.H."/>
            <person name="Jermiin L.S."/>
            <person name="McGaughran A."/>
            <person name="Oakeshott J.G."/>
            <person name="Papanikolaou A."/>
            <person name="Perera O.P."/>
            <person name="Rane R.V."/>
            <person name="Richards S."/>
            <person name="Tay W.T."/>
            <person name="Walsh T.K."/>
            <person name="Anderson A."/>
            <person name="Anderson C.J."/>
            <person name="Asgari S."/>
            <person name="Board P.G."/>
            <person name="Bretschneider A."/>
            <person name="Campbell P.M."/>
            <person name="Chertemps T."/>
            <person name="Christeller J.T."/>
            <person name="Coppin C.W."/>
            <person name="Downes S.J."/>
            <person name="Duan G."/>
            <person name="Farnsworth C.A."/>
            <person name="Good R.T."/>
            <person name="Han L.B."/>
            <person name="Han Y.C."/>
            <person name="Hatje K."/>
            <person name="Horne I."/>
            <person name="Huang Y.P."/>
            <person name="Hughes D.S."/>
            <person name="Jacquin-Joly E."/>
            <person name="James W."/>
            <person name="Jhangiani S."/>
            <person name="Kollmar M."/>
            <person name="Kuwar S.S."/>
            <person name="Li S."/>
            <person name="Liu N.Y."/>
            <person name="Maibeche M.T."/>
            <person name="Miller J.R."/>
            <person name="Montagne N."/>
            <person name="Perry T."/>
            <person name="Qu J."/>
            <person name="Song S.V."/>
            <person name="Sutton G.G."/>
            <person name="Vogel H."/>
            <person name="Walenz B.P."/>
            <person name="Xu W."/>
            <person name="Zhang H.J."/>
            <person name="Zou Z."/>
            <person name="Batterham P."/>
            <person name="Edwards O.R."/>
            <person name="Feyereisen R."/>
            <person name="Gibbs R.A."/>
            <person name="Heckel D.G."/>
            <person name="McGrath A."/>
            <person name="Robin C."/>
            <person name="Scherer S.E."/>
            <person name="Worley K.C."/>
            <person name="Wu Y.D."/>
        </authorList>
    </citation>
    <scope>NUCLEOTIDE SEQUENCE [LARGE SCALE GENOMIC DNA]</scope>
    <source>
        <strain evidence="1">Harm_GR_Male_#8</strain>
        <tissue evidence="1">Whole organism</tissue>
    </source>
</reference>
<dbReference type="InterPro" id="IPR004000">
    <property type="entry name" value="Actin"/>
</dbReference>
<name>A0A2W1BUE3_HELAM</name>
<evidence type="ECO:0000313" key="1">
    <source>
        <dbReference type="EMBL" id="PZC76266.1"/>
    </source>
</evidence>
<evidence type="ECO:0008006" key="3">
    <source>
        <dbReference type="Google" id="ProtNLM"/>
    </source>
</evidence>